<dbReference type="KEGG" id="mbur:EQU24_15275"/>
<name>A0A4P9USD3_METBY</name>
<gene>
    <name evidence="2" type="ORF">EQU24_15275</name>
</gene>
<accession>A0A4P9USD3</accession>
<feature type="domain" description="PilZ" evidence="1">
    <location>
        <begin position="4"/>
        <end position="104"/>
    </location>
</feature>
<evidence type="ECO:0000313" key="3">
    <source>
        <dbReference type="Proteomes" id="UP000305881"/>
    </source>
</evidence>
<dbReference type="EMBL" id="CP035467">
    <property type="protein sequence ID" value="QCW83453.1"/>
    <property type="molecule type" value="Genomic_DNA"/>
</dbReference>
<keyword evidence="3" id="KW-1185">Reference proteome</keyword>
<reference evidence="3" key="1">
    <citation type="journal article" date="2019" name="J. Bacteriol.">
        <title>A Mutagenic Screen Identifies a TonB-Dependent Receptor Required for the Lanthanide Metal Switch in the Type I Methanotroph 'Methylotuvimicrobium buryatense' 5GB1C.</title>
        <authorList>
            <person name="Groom J.D."/>
            <person name="Ford S.M."/>
            <person name="Pesesky M.W."/>
            <person name="Lidstrom M.E."/>
        </authorList>
    </citation>
    <scope>NUCLEOTIDE SEQUENCE [LARGE SCALE GENOMIC DNA]</scope>
    <source>
        <strain evidence="3">5GB1C</strain>
    </source>
</reference>
<dbReference type="RefSeq" id="WP_017842767.1">
    <property type="nucleotide sequence ID" value="NZ_CP035467.1"/>
</dbReference>
<dbReference type="SUPFAM" id="SSF141371">
    <property type="entry name" value="PilZ domain-like"/>
    <property type="match status" value="1"/>
</dbReference>
<dbReference type="Gene3D" id="2.40.10.220">
    <property type="entry name" value="predicted glycosyltransferase like domains"/>
    <property type="match status" value="1"/>
</dbReference>
<evidence type="ECO:0000313" key="2">
    <source>
        <dbReference type="EMBL" id="QCW83453.1"/>
    </source>
</evidence>
<protein>
    <submittedName>
        <fullName evidence="2">PilZ domain-containing protein</fullName>
    </submittedName>
</protein>
<dbReference type="AlphaFoldDB" id="A0A4P9USD3"/>
<dbReference type="Proteomes" id="UP000305881">
    <property type="component" value="Chromosome"/>
</dbReference>
<dbReference type="GO" id="GO:0035438">
    <property type="term" value="F:cyclic-di-GMP binding"/>
    <property type="evidence" value="ECO:0007669"/>
    <property type="project" value="InterPro"/>
</dbReference>
<dbReference type="InterPro" id="IPR009875">
    <property type="entry name" value="PilZ_domain"/>
</dbReference>
<organism evidence="2 3">
    <name type="scientific">Methylotuvimicrobium buryatense</name>
    <name type="common">Methylomicrobium buryatense</name>
    <dbReference type="NCBI Taxonomy" id="95641"/>
    <lineage>
        <taxon>Bacteria</taxon>
        <taxon>Pseudomonadati</taxon>
        <taxon>Pseudomonadota</taxon>
        <taxon>Gammaproteobacteria</taxon>
        <taxon>Methylococcales</taxon>
        <taxon>Methylococcaceae</taxon>
        <taxon>Methylotuvimicrobium</taxon>
    </lineage>
</organism>
<evidence type="ECO:0000259" key="1">
    <source>
        <dbReference type="Pfam" id="PF07238"/>
    </source>
</evidence>
<dbReference type="OrthoDB" id="6402280at2"/>
<sequence length="121" mass="13805">MHNEQRNHPRISVKELKAHVSIDRVRQAPIEIDGDVIDISYTGIKIRLNSPLPEKSEGIVKIVIVLPESKIPITIHGEIKHYCPHFEYGLHHGNYSTEEALDELMFECVKQTQTNIAMPTI</sequence>
<proteinExistence type="predicted"/>
<dbReference type="Pfam" id="PF07238">
    <property type="entry name" value="PilZ"/>
    <property type="match status" value="1"/>
</dbReference>